<evidence type="ECO:0000256" key="2">
    <source>
        <dbReference type="SAM" id="MobiDB-lite"/>
    </source>
</evidence>
<name>A0A8S1FGA4_9PELO</name>
<reference evidence="4 5" key="1">
    <citation type="submission" date="2020-04" db="EMBL/GenBank/DDBJ databases">
        <authorList>
            <person name="Laetsch R D."/>
            <person name="Stevens L."/>
            <person name="Kumar S."/>
            <person name="Blaxter L. M."/>
        </authorList>
    </citation>
    <scope>NUCLEOTIDE SEQUENCE [LARGE SCALE GENOMIC DNA]</scope>
</reference>
<dbReference type="CDD" id="cd12259">
    <property type="entry name" value="RRM_SRSF11_SREK1"/>
    <property type="match status" value="1"/>
</dbReference>
<gene>
    <name evidence="4" type="ORF">CBOVIS_LOCUS12838</name>
</gene>
<dbReference type="InterPro" id="IPR000504">
    <property type="entry name" value="RRM_dom"/>
</dbReference>
<proteinExistence type="predicted"/>
<dbReference type="PANTHER" id="PTHR32343">
    <property type="entry name" value="SERINE/ARGININE-RICH SPLICING FACTOR"/>
    <property type="match status" value="1"/>
</dbReference>
<dbReference type="Proteomes" id="UP000494206">
    <property type="component" value="Unassembled WGS sequence"/>
</dbReference>
<dbReference type="Gene3D" id="3.30.70.330">
    <property type="match status" value="2"/>
</dbReference>
<dbReference type="InterPro" id="IPR012677">
    <property type="entry name" value="Nucleotide-bd_a/b_plait_sf"/>
</dbReference>
<evidence type="ECO:0000256" key="1">
    <source>
        <dbReference type="PROSITE-ProRule" id="PRU00176"/>
    </source>
</evidence>
<comment type="caution">
    <text evidence="4">The sequence shown here is derived from an EMBL/GenBank/DDBJ whole genome shotgun (WGS) entry which is preliminary data.</text>
</comment>
<feature type="region of interest" description="Disordered" evidence="2">
    <location>
        <begin position="354"/>
        <end position="417"/>
    </location>
</feature>
<dbReference type="InterPro" id="IPR035979">
    <property type="entry name" value="RBD_domain_sf"/>
</dbReference>
<dbReference type="GO" id="GO:0003723">
    <property type="term" value="F:RNA binding"/>
    <property type="evidence" value="ECO:0007669"/>
    <property type="project" value="UniProtKB-UniRule"/>
</dbReference>
<dbReference type="Pfam" id="PF00076">
    <property type="entry name" value="RRM_1"/>
    <property type="match status" value="1"/>
</dbReference>
<dbReference type="SUPFAM" id="SSF54928">
    <property type="entry name" value="RNA-binding domain, RBD"/>
    <property type="match status" value="2"/>
</dbReference>
<sequence>MTEEEKEKIKILHVANISTAATKDHIYNMFNYLGKIAELRIYPSENNITPNITSKAAFIKYDDERCVEVGQHLTNVVLIDQALICIPYLQNTIPDEDTYFNSGGVPTAGQRQLPPHVVNKTQEIEDGTSLLLTVDPTLEQLGLPQYPPLPGDTDLAKVEEIRRTVYVGNLPKGIDGQAVLDFFNMYVGEVMYVRMATGPQTLPCAYAYVEFSSQTSVPIALQNNGIDFQGRQRLMFKHWKKLRKLFVKGELAMIVNARDVAHDRQCEGGVHHHLEGVRDHPEEIDAIDVRRVVIASEAAVVIVEEEAVAETEIASDREVGKLTGDVDRNRETENGIDRETDRVREIARGTVKGAGARRGSVMRKSFQPPSETSDEDLLREKLLEKQLARKDTTSDSEWEEKGVETKNERKRRVSDSE</sequence>
<dbReference type="OrthoDB" id="7763451at2759"/>
<dbReference type="GO" id="GO:0005654">
    <property type="term" value="C:nucleoplasm"/>
    <property type="evidence" value="ECO:0007669"/>
    <property type="project" value="TreeGrafter"/>
</dbReference>
<accession>A0A8S1FGA4</accession>
<protein>
    <recommendedName>
        <fullName evidence="3">RRM domain-containing protein</fullName>
    </recommendedName>
</protein>
<feature type="compositionally biased region" description="Basic and acidic residues" evidence="2">
    <location>
        <begin position="376"/>
        <end position="417"/>
    </location>
</feature>
<keyword evidence="1" id="KW-0694">RNA-binding</keyword>
<evidence type="ECO:0000259" key="3">
    <source>
        <dbReference type="PROSITE" id="PS50102"/>
    </source>
</evidence>
<feature type="domain" description="RRM" evidence="3">
    <location>
        <begin position="163"/>
        <end position="232"/>
    </location>
</feature>
<dbReference type="SMART" id="SM00360">
    <property type="entry name" value="RRM"/>
    <property type="match status" value="2"/>
</dbReference>
<organism evidence="4 5">
    <name type="scientific">Caenorhabditis bovis</name>
    <dbReference type="NCBI Taxonomy" id="2654633"/>
    <lineage>
        <taxon>Eukaryota</taxon>
        <taxon>Metazoa</taxon>
        <taxon>Ecdysozoa</taxon>
        <taxon>Nematoda</taxon>
        <taxon>Chromadorea</taxon>
        <taxon>Rhabditida</taxon>
        <taxon>Rhabditina</taxon>
        <taxon>Rhabditomorpha</taxon>
        <taxon>Rhabditoidea</taxon>
        <taxon>Rhabditidae</taxon>
        <taxon>Peloderinae</taxon>
        <taxon>Caenorhabditis</taxon>
    </lineage>
</organism>
<dbReference type="PROSITE" id="PS50102">
    <property type="entry name" value="RRM"/>
    <property type="match status" value="1"/>
</dbReference>
<keyword evidence="5" id="KW-1185">Reference proteome</keyword>
<evidence type="ECO:0000313" key="4">
    <source>
        <dbReference type="EMBL" id="CAB3411446.1"/>
    </source>
</evidence>
<dbReference type="PANTHER" id="PTHR32343:SF22">
    <property type="entry name" value="LD29830P"/>
    <property type="match status" value="1"/>
</dbReference>
<evidence type="ECO:0000313" key="5">
    <source>
        <dbReference type="Proteomes" id="UP000494206"/>
    </source>
</evidence>
<dbReference type="EMBL" id="CADEPM010000013">
    <property type="protein sequence ID" value="CAB3411446.1"/>
    <property type="molecule type" value="Genomic_DNA"/>
</dbReference>
<dbReference type="AlphaFoldDB" id="A0A8S1FGA4"/>